<dbReference type="EMBL" id="PJQY01000469">
    <property type="protein sequence ID" value="PQQ10773.1"/>
    <property type="molecule type" value="Genomic_DNA"/>
</dbReference>
<dbReference type="AlphaFoldDB" id="A0A314YVZ2"/>
<sequence>MVLCDWDSAPFWVVSSSLTQMLFEKKLSSISLAMIQRRGGQKNDEQLDDTFILRVKKSVAYKIGLPLAAANW</sequence>
<evidence type="ECO:0000313" key="2">
    <source>
        <dbReference type="Proteomes" id="UP000250321"/>
    </source>
</evidence>
<proteinExistence type="predicted"/>
<accession>A0A314YVZ2</accession>
<gene>
    <name evidence="1" type="ORF">Pyn_26497</name>
</gene>
<name>A0A314YVZ2_PRUYE</name>
<keyword evidence="2" id="KW-1185">Reference proteome</keyword>
<organism evidence="1 2">
    <name type="scientific">Prunus yedoensis var. nudiflora</name>
    <dbReference type="NCBI Taxonomy" id="2094558"/>
    <lineage>
        <taxon>Eukaryota</taxon>
        <taxon>Viridiplantae</taxon>
        <taxon>Streptophyta</taxon>
        <taxon>Embryophyta</taxon>
        <taxon>Tracheophyta</taxon>
        <taxon>Spermatophyta</taxon>
        <taxon>Magnoliopsida</taxon>
        <taxon>eudicotyledons</taxon>
        <taxon>Gunneridae</taxon>
        <taxon>Pentapetalae</taxon>
        <taxon>rosids</taxon>
        <taxon>fabids</taxon>
        <taxon>Rosales</taxon>
        <taxon>Rosaceae</taxon>
        <taxon>Amygdaloideae</taxon>
        <taxon>Amygdaleae</taxon>
        <taxon>Prunus</taxon>
    </lineage>
</organism>
<comment type="caution">
    <text evidence="1">The sequence shown here is derived from an EMBL/GenBank/DDBJ whole genome shotgun (WGS) entry which is preliminary data.</text>
</comment>
<dbReference type="Proteomes" id="UP000250321">
    <property type="component" value="Unassembled WGS sequence"/>
</dbReference>
<reference evidence="1 2" key="1">
    <citation type="submission" date="2018-02" db="EMBL/GenBank/DDBJ databases">
        <title>Draft genome of wild Prunus yedoensis var. nudiflora.</title>
        <authorList>
            <person name="Baek S."/>
            <person name="Kim J.-H."/>
            <person name="Choi K."/>
            <person name="Kim G.-B."/>
            <person name="Cho A."/>
            <person name="Jang H."/>
            <person name="Shin C.-H."/>
            <person name="Yu H.-J."/>
            <person name="Mun J.-H."/>
        </authorList>
    </citation>
    <scope>NUCLEOTIDE SEQUENCE [LARGE SCALE GENOMIC DNA]</scope>
    <source>
        <strain evidence="2">cv. Jeju island</strain>
        <tissue evidence="1">Leaf</tissue>
    </source>
</reference>
<protein>
    <submittedName>
        <fullName evidence="1">Uncharacterized protein</fullName>
    </submittedName>
</protein>
<evidence type="ECO:0000313" key="1">
    <source>
        <dbReference type="EMBL" id="PQQ10773.1"/>
    </source>
</evidence>